<evidence type="ECO:0000313" key="4">
    <source>
        <dbReference type="EMBL" id="GIO34476.1"/>
    </source>
</evidence>
<dbReference type="Gene3D" id="3.30.565.10">
    <property type="entry name" value="Histidine kinase-like ATPase, C-terminal domain"/>
    <property type="match status" value="1"/>
</dbReference>
<dbReference type="GO" id="GO:0000155">
    <property type="term" value="F:phosphorelay sensor kinase activity"/>
    <property type="evidence" value="ECO:0007669"/>
    <property type="project" value="InterPro"/>
</dbReference>
<evidence type="ECO:0000259" key="3">
    <source>
        <dbReference type="Pfam" id="PF06580"/>
    </source>
</evidence>
<dbReference type="InterPro" id="IPR003594">
    <property type="entry name" value="HATPase_dom"/>
</dbReference>
<dbReference type="SUPFAM" id="SSF55874">
    <property type="entry name" value="ATPase domain of HSP90 chaperone/DNA topoisomerase II/histidine kinase"/>
    <property type="match status" value="1"/>
</dbReference>
<protein>
    <recommendedName>
        <fullName evidence="6">Sensor histidine kinase</fullName>
    </recommendedName>
</protein>
<dbReference type="PANTHER" id="PTHR34220">
    <property type="entry name" value="SENSOR HISTIDINE KINASE YPDA"/>
    <property type="match status" value="1"/>
</dbReference>
<accession>A0A919XK83</accession>
<dbReference type="InterPro" id="IPR010559">
    <property type="entry name" value="Sig_transdc_His_kin_internal"/>
</dbReference>
<comment type="caution">
    <text evidence="4">The sequence shown here is derived from an EMBL/GenBank/DDBJ whole genome shotgun (WGS) entry which is preliminary data.</text>
</comment>
<proteinExistence type="predicted"/>
<organism evidence="4 5">
    <name type="scientific">Paenibacillus albilobatus</name>
    <dbReference type="NCBI Taxonomy" id="2716884"/>
    <lineage>
        <taxon>Bacteria</taxon>
        <taxon>Bacillati</taxon>
        <taxon>Bacillota</taxon>
        <taxon>Bacilli</taxon>
        <taxon>Bacillales</taxon>
        <taxon>Paenibacillaceae</taxon>
        <taxon>Paenibacillus</taxon>
    </lineage>
</organism>
<name>A0A919XK83_9BACL</name>
<evidence type="ECO:0000313" key="5">
    <source>
        <dbReference type="Proteomes" id="UP000679779"/>
    </source>
</evidence>
<dbReference type="GO" id="GO:0016020">
    <property type="term" value="C:membrane"/>
    <property type="evidence" value="ECO:0007669"/>
    <property type="project" value="InterPro"/>
</dbReference>
<keyword evidence="1" id="KW-0812">Transmembrane</keyword>
<feature type="transmembrane region" description="Helical" evidence="1">
    <location>
        <begin position="308"/>
        <end position="328"/>
    </location>
</feature>
<dbReference type="Gene3D" id="6.10.340.10">
    <property type="match status" value="1"/>
</dbReference>
<dbReference type="EMBL" id="BORQ01000010">
    <property type="protein sequence ID" value="GIO34476.1"/>
    <property type="molecule type" value="Genomic_DNA"/>
</dbReference>
<keyword evidence="1" id="KW-1133">Transmembrane helix</keyword>
<evidence type="ECO:0008006" key="6">
    <source>
        <dbReference type="Google" id="ProtNLM"/>
    </source>
</evidence>
<dbReference type="RefSeq" id="WP_236575779.1">
    <property type="nucleotide sequence ID" value="NZ_BORQ01000010.1"/>
</dbReference>
<reference evidence="4" key="1">
    <citation type="submission" date="2021-03" db="EMBL/GenBank/DDBJ databases">
        <title>Antimicrobial resistance genes in bacteria isolated from Japanese honey, and their potential for conferring macrolide and lincosamide resistance in the American foulbrood pathogen Paenibacillus larvae.</title>
        <authorList>
            <person name="Okamoto M."/>
            <person name="Kumagai M."/>
            <person name="Kanamori H."/>
            <person name="Takamatsu D."/>
        </authorList>
    </citation>
    <scope>NUCLEOTIDE SEQUENCE</scope>
    <source>
        <strain evidence="4">J2TS6</strain>
    </source>
</reference>
<evidence type="ECO:0000259" key="2">
    <source>
        <dbReference type="Pfam" id="PF02518"/>
    </source>
</evidence>
<dbReference type="Pfam" id="PF02518">
    <property type="entry name" value="HATPase_c"/>
    <property type="match status" value="1"/>
</dbReference>
<dbReference type="PANTHER" id="PTHR34220:SF7">
    <property type="entry name" value="SENSOR HISTIDINE KINASE YPDA"/>
    <property type="match status" value="1"/>
</dbReference>
<dbReference type="InterPro" id="IPR036890">
    <property type="entry name" value="HATPase_C_sf"/>
</dbReference>
<dbReference type="Pfam" id="PF06580">
    <property type="entry name" value="His_kinase"/>
    <property type="match status" value="1"/>
</dbReference>
<dbReference type="AlphaFoldDB" id="A0A919XK83"/>
<dbReference type="InterPro" id="IPR050640">
    <property type="entry name" value="Bact_2-comp_sensor_kinase"/>
</dbReference>
<feature type="domain" description="Signal transduction histidine kinase internal region" evidence="3">
    <location>
        <begin position="394"/>
        <end position="470"/>
    </location>
</feature>
<sequence>MKLQNPLTKMNVKQQMILLFLVLVIPLFILNSYGNGKAGQVLKRHVTNAYIELNKQNFKLISRDIETINKVTSTVLQNSMIQQLSMAGDEAILARVKNYEKIGTMLNTYSQETDEREPLYYSLYVYDPDNAYFFAPYYPESKKSGVYFFSNEKEKPEWFDEAVSRKGNGYLRLTDHLSPPAKGQKDQETLMYVRAINNIYKGGTIGVLAVTNVDARIGESLKTVSLPEGEIYFTDWKNHILTSTENGKTGVLDLPPELDPGNSAIGVKDVITKDFIYVADYNYVLQQKLIYKVPVKALLQQQNEIKRVILLISIAYFIVGLIIILYFWRSLMTPLQKLVFFVRRYEPGHIVPQTPLRKRNDEVSVLISTIYDMARRLNDLIHYQYTMDLKQKEAQLSLLYQQINPHLLYNTLESIYWKSTMEGNTTSAEMIKDLSKLMKISLSRGRELITLEEELEHATAYIKLQQNRYDYVFRVKIDVPEHLYSVNIPKITLQPLIENAIIHGIKNMGEDGEIRIVAEENQGVLHIRISDNGFKPVDYEAIRKVLSDESPNPAKGYGIRNIHQRLQLHFGPAYGLAYEARDGGGTTVTVSLLITRRDD</sequence>
<keyword evidence="1" id="KW-0472">Membrane</keyword>
<evidence type="ECO:0000256" key="1">
    <source>
        <dbReference type="SAM" id="Phobius"/>
    </source>
</evidence>
<gene>
    <name evidence="4" type="ORF">J2TS6_56170</name>
</gene>
<dbReference type="Proteomes" id="UP000679779">
    <property type="component" value="Unassembled WGS sequence"/>
</dbReference>
<keyword evidence="5" id="KW-1185">Reference proteome</keyword>
<feature type="domain" description="Histidine kinase/HSP90-like ATPase" evidence="2">
    <location>
        <begin position="493"/>
        <end position="592"/>
    </location>
</feature>